<dbReference type="RefSeq" id="WP_379576190.1">
    <property type="nucleotide sequence ID" value="NZ_JBHUFV010000047.1"/>
</dbReference>
<dbReference type="InterPro" id="IPR004111">
    <property type="entry name" value="Repressor_TetR_C"/>
</dbReference>
<keyword evidence="5" id="KW-1185">Reference proteome</keyword>
<evidence type="ECO:0000313" key="5">
    <source>
        <dbReference type="Proteomes" id="UP001597368"/>
    </source>
</evidence>
<comment type="caution">
    <text evidence="4">The sequence shown here is derived from an EMBL/GenBank/DDBJ whole genome shotgun (WGS) entry which is preliminary data.</text>
</comment>
<evidence type="ECO:0000259" key="3">
    <source>
        <dbReference type="Pfam" id="PF02909"/>
    </source>
</evidence>
<sequence>MPRTPAAGHSAAPPCCVLPLLQARPAVTPATLAAVERGLAALVSAGFPLGRAVDAVNALTVFVLGHTAAEAGMKAGEREAGSAAWLAELDEQEYPLLVRAARTGEGADDEKRFAFAVEALLTGFAVSSGD</sequence>
<protein>
    <submittedName>
        <fullName evidence="4">TetR/AcrR family transcriptional regulator C-terminal domain-containing protein</fullName>
    </submittedName>
</protein>
<organism evidence="4 5">
    <name type="scientific">Nonomuraea mangrovi</name>
    <dbReference type="NCBI Taxonomy" id="2316207"/>
    <lineage>
        <taxon>Bacteria</taxon>
        <taxon>Bacillati</taxon>
        <taxon>Actinomycetota</taxon>
        <taxon>Actinomycetes</taxon>
        <taxon>Streptosporangiales</taxon>
        <taxon>Streptosporangiaceae</taxon>
        <taxon>Nonomuraea</taxon>
    </lineage>
</organism>
<feature type="domain" description="Tetracycline repressor TetR C-terminal" evidence="3">
    <location>
        <begin position="19"/>
        <end position="125"/>
    </location>
</feature>
<name>A0ABW4T4J2_9ACTN</name>
<dbReference type="EMBL" id="JBHUFV010000047">
    <property type="protein sequence ID" value="MFD1936094.1"/>
    <property type="molecule type" value="Genomic_DNA"/>
</dbReference>
<dbReference type="Pfam" id="PF02909">
    <property type="entry name" value="TetR_C_1"/>
    <property type="match status" value="1"/>
</dbReference>
<keyword evidence="2" id="KW-0804">Transcription</keyword>
<gene>
    <name evidence="4" type="ORF">ACFSKW_31955</name>
</gene>
<dbReference type="Proteomes" id="UP001597368">
    <property type="component" value="Unassembled WGS sequence"/>
</dbReference>
<evidence type="ECO:0000313" key="4">
    <source>
        <dbReference type="EMBL" id="MFD1936094.1"/>
    </source>
</evidence>
<proteinExistence type="predicted"/>
<dbReference type="Gene3D" id="1.10.357.10">
    <property type="entry name" value="Tetracycline Repressor, domain 2"/>
    <property type="match status" value="1"/>
</dbReference>
<evidence type="ECO:0000256" key="1">
    <source>
        <dbReference type="ARBA" id="ARBA00023015"/>
    </source>
</evidence>
<reference evidence="5" key="1">
    <citation type="journal article" date="2019" name="Int. J. Syst. Evol. Microbiol.">
        <title>The Global Catalogue of Microorganisms (GCM) 10K type strain sequencing project: providing services to taxonomists for standard genome sequencing and annotation.</title>
        <authorList>
            <consortium name="The Broad Institute Genomics Platform"/>
            <consortium name="The Broad Institute Genome Sequencing Center for Infectious Disease"/>
            <person name="Wu L."/>
            <person name="Ma J."/>
        </authorList>
    </citation>
    <scope>NUCLEOTIDE SEQUENCE [LARGE SCALE GENOMIC DNA]</scope>
    <source>
        <strain evidence="5">ICMP 6774ER</strain>
    </source>
</reference>
<dbReference type="SUPFAM" id="SSF48498">
    <property type="entry name" value="Tetracyclin repressor-like, C-terminal domain"/>
    <property type="match status" value="1"/>
</dbReference>
<accession>A0ABW4T4J2</accession>
<dbReference type="InterPro" id="IPR036271">
    <property type="entry name" value="Tet_transcr_reg_TetR-rel_C_sf"/>
</dbReference>
<evidence type="ECO:0000256" key="2">
    <source>
        <dbReference type="ARBA" id="ARBA00023163"/>
    </source>
</evidence>
<keyword evidence="1" id="KW-0805">Transcription regulation</keyword>